<keyword evidence="6" id="KW-0010">Activator</keyword>
<dbReference type="AlphaFoldDB" id="A0A4V1RR99"/>
<proteinExistence type="predicted"/>
<dbReference type="PROSITE" id="PS50110">
    <property type="entry name" value="RESPONSE_REGULATORY"/>
    <property type="match status" value="1"/>
</dbReference>
<dbReference type="InterPro" id="IPR025943">
    <property type="entry name" value="Sigma_54_int_dom_ATP-bd_2"/>
</dbReference>
<keyword evidence="7" id="KW-0804">Transcription</keyword>
<keyword evidence="4" id="KW-0902">Two-component regulatory system</keyword>
<dbReference type="Pfam" id="PF00072">
    <property type="entry name" value="Response_reg"/>
    <property type="match status" value="1"/>
</dbReference>
<evidence type="ECO:0000256" key="6">
    <source>
        <dbReference type="ARBA" id="ARBA00023159"/>
    </source>
</evidence>
<dbReference type="EMBL" id="SDVB01000191">
    <property type="protein sequence ID" value="RYC15632.1"/>
    <property type="molecule type" value="Genomic_DNA"/>
</dbReference>
<dbReference type="SMART" id="SM00448">
    <property type="entry name" value="REC"/>
    <property type="match status" value="1"/>
</dbReference>
<sequence>MSRGHVLLVDDDRDLLKAATGWLEVSGFSVTAHHRPEEAYQQLLRSEPDVVVSDIRMPGIDGMTLLNSVIKARRDIPVILMTGHGDVTLAVKAMKQGAEDFIEKPYDAEYLLSVLDKAVEKRRMKREIARLQGLVQEEGGGPQIVGDSPAMRALRSRVAMLADVDIDVLIIGETGSGKELVAQALHRQGRRRAGPFVAINCAALPESIFESEVFGHAKGAFTGALSDRDGKFEYAAGGTVFLDEIESMPLTLQAKILRVLQERVIERLGENRLRPVDVRVIAGAKSDLSGEIAAGRFREDLFYRLATVDIRIPPLRQRREDIGLLFSHFASLAAHRYGRAERTVPVALMARLQQEEWGGNVRELKARAERFALGLDEQGTGKAAQTGPHGELTLPDRLAAYEVQLIRAAIDEHDGNTARAAASLGIPHRTLNEKIARYGLRGSREKSSDL</sequence>
<dbReference type="Gene3D" id="1.10.10.60">
    <property type="entry name" value="Homeodomain-like"/>
    <property type="match status" value="1"/>
</dbReference>
<evidence type="ECO:0000256" key="8">
    <source>
        <dbReference type="ARBA" id="ARBA00059408"/>
    </source>
</evidence>
<accession>A0A4V1RR99</accession>
<comment type="function">
    <text evidence="8">Member of the two-component regulatory system DctB/DctD involved in the transport of C4-dicarboxylates. When activated by DctB acts in conjunction with sigma-54 to activate the transcription of dctA.</text>
</comment>
<dbReference type="RefSeq" id="WP_129331573.1">
    <property type="nucleotide sequence ID" value="NZ_SDVB01000191.1"/>
</dbReference>
<evidence type="ECO:0000256" key="4">
    <source>
        <dbReference type="ARBA" id="ARBA00023012"/>
    </source>
</evidence>
<name>A0A4V1RR99_9HYPH</name>
<dbReference type="PROSITE" id="PS50045">
    <property type="entry name" value="SIGMA54_INTERACT_4"/>
    <property type="match status" value="1"/>
</dbReference>
<dbReference type="Gene3D" id="3.40.50.300">
    <property type="entry name" value="P-loop containing nucleotide triphosphate hydrolases"/>
    <property type="match status" value="1"/>
</dbReference>
<evidence type="ECO:0000313" key="14">
    <source>
        <dbReference type="Proteomes" id="UP000291088"/>
    </source>
</evidence>
<dbReference type="FunFam" id="3.40.50.2300:FF:000018">
    <property type="entry name" value="DNA-binding transcriptional regulator NtrC"/>
    <property type="match status" value="1"/>
</dbReference>
<evidence type="ECO:0000259" key="12">
    <source>
        <dbReference type="PROSITE" id="PS50110"/>
    </source>
</evidence>
<evidence type="ECO:0000256" key="7">
    <source>
        <dbReference type="ARBA" id="ARBA00023163"/>
    </source>
</evidence>
<protein>
    <recommendedName>
        <fullName evidence="9">C4-dicarboxylate transport transcriptional regulatory protein DctD</fullName>
    </recommendedName>
</protein>
<dbReference type="GO" id="GO:0005524">
    <property type="term" value="F:ATP binding"/>
    <property type="evidence" value="ECO:0007669"/>
    <property type="project" value="UniProtKB-KW"/>
</dbReference>
<dbReference type="FunFam" id="3.40.50.300:FF:000006">
    <property type="entry name" value="DNA-binding transcriptional regulator NtrC"/>
    <property type="match status" value="1"/>
</dbReference>
<dbReference type="GO" id="GO:0006355">
    <property type="term" value="P:regulation of DNA-templated transcription"/>
    <property type="evidence" value="ECO:0007669"/>
    <property type="project" value="InterPro"/>
</dbReference>
<evidence type="ECO:0000259" key="11">
    <source>
        <dbReference type="PROSITE" id="PS50045"/>
    </source>
</evidence>
<dbReference type="InterPro" id="IPR025662">
    <property type="entry name" value="Sigma_54_int_dom_ATP-bd_1"/>
</dbReference>
<dbReference type="SUPFAM" id="SSF52172">
    <property type="entry name" value="CheY-like"/>
    <property type="match status" value="1"/>
</dbReference>
<feature type="modified residue" description="4-aspartylphosphate" evidence="10">
    <location>
        <position position="54"/>
    </location>
</feature>
<keyword evidence="1 10" id="KW-0597">Phosphoprotein</keyword>
<dbReference type="Gene3D" id="1.10.8.60">
    <property type="match status" value="1"/>
</dbReference>
<dbReference type="OrthoDB" id="9804019at2"/>
<dbReference type="GO" id="GO:0043565">
    <property type="term" value="F:sequence-specific DNA binding"/>
    <property type="evidence" value="ECO:0007669"/>
    <property type="project" value="InterPro"/>
</dbReference>
<dbReference type="InterPro" id="IPR003593">
    <property type="entry name" value="AAA+_ATPase"/>
</dbReference>
<evidence type="ECO:0000256" key="2">
    <source>
        <dbReference type="ARBA" id="ARBA00022741"/>
    </source>
</evidence>
<dbReference type="PRINTS" id="PR01590">
    <property type="entry name" value="HTHFIS"/>
</dbReference>
<dbReference type="Proteomes" id="UP000291088">
    <property type="component" value="Unassembled WGS sequence"/>
</dbReference>
<dbReference type="Pfam" id="PF25601">
    <property type="entry name" value="AAA_lid_14"/>
    <property type="match status" value="1"/>
</dbReference>
<dbReference type="CDD" id="cd00009">
    <property type="entry name" value="AAA"/>
    <property type="match status" value="1"/>
</dbReference>
<organism evidence="13 14">
    <name type="scientific">Ciceribacter ferrooxidans</name>
    <dbReference type="NCBI Taxonomy" id="2509717"/>
    <lineage>
        <taxon>Bacteria</taxon>
        <taxon>Pseudomonadati</taxon>
        <taxon>Pseudomonadota</taxon>
        <taxon>Alphaproteobacteria</taxon>
        <taxon>Hyphomicrobiales</taxon>
        <taxon>Rhizobiaceae</taxon>
        <taxon>Ciceribacter</taxon>
    </lineage>
</organism>
<keyword evidence="3" id="KW-0067">ATP-binding</keyword>
<evidence type="ECO:0000313" key="13">
    <source>
        <dbReference type="EMBL" id="RYC15632.1"/>
    </source>
</evidence>
<dbReference type="InterPro" id="IPR002078">
    <property type="entry name" value="Sigma_54_int"/>
</dbReference>
<reference evidence="13 14" key="1">
    <citation type="submission" date="2019-01" db="EMBL/GenBank/DDBJ databases">
        <authorList>
            <person name="Deng T."/>
        </authorList>
    </citation>
    <scope>NUCLEOTIDE SEQUENCE [LARGE SCALE GENOMIC DNA]</scope>
    <source>
        <strain evidence="13 14">F8825</strain>
    </source>
</reference>
<dbReference type="InterPro" id="IPR002197">
    <property type="entry name" value="HTH_Fis"/>
</dbReference>
<dbReference type="Pfam" id="PF00158">
    <property type="entry name" value="Sigma54_activat"/>
    <property type="match status" value="1"/>
</dbReference>
<dbReference type="Pfam" id="PF02954">
    <property type="entry name" value="HTH_8"/>
    <property type="match status" value="1"/>
</dbReference>
<dbReference type="PROSITE" id="PS00676">
    <property type="entry name" value="SIGMA54_INTERACT_2"/>
    <property type="match status" value="1"/>
</dbReference>
<gene>
    <name evidence="13" type="ORF">EUU22_08400</name>
</gene>
<keyword evidence="5" id="KW-0805">Transcription regulation</keyword>
<comment type="caution">
    <text evidence="13">The sequence shown here is derived from an EMBL/GenBank/DDBJ whole genome shotgun (WGS) entry which is preliminary data.</text>
</comment>
<evidence type="ECO:0000256" key="1">
    <source>
        <dbReference type="ARBA" id="ARBA00022553"/>
    </source>
</evidence>
<dbReference type="PANTHER" id="PTHR32071:SF57">
    <property type="entry name" value="C4-DICARBOXYLATE TRANSPORT TRANSCRIPTIONAL REGULATORY PROTEIN DCTD"/>
    <property type="match status" value="1"/>
</dbReference>
<evidence type="ECO:0000256" key="9">
    <source>
        <dbReference type="ARBA" id="ARBA00067650"/>
    </source>
</evidence>
<dbReference type="PROSITE" id="PS00675">
    <property type="entry name" value="SIGMA54_INTERACT_1"/>
    <property type="match status" value="1"/>
</dbReference>
<dbReference type="InterPro" id="IPR027417">
    <property type="entry name" value="P-loop_NTPase"/>
</dbReference>
<dbReference type="SUPFAM" id="SSF52540">
    <property type="entry name" value="P-loop containing nucleoside triphosphate hydrolases"/>
    <property type="match status" value="1"/>
</dbReference>
<evidence type="ECO:0000256" key="10">
    <source>
        <dbReference type="PROSITE-ProRule" id="PRU00169"/>
    </source>
</evidence>
<keyword evidence="14" id="KW-1185">Reference proteome</keyword>
<dbReference type="InterPro" id="IPR011006">
    <property type="entry name" value="CheY-like_superfamily"/>
</dbReference>
<dbReference type="InterPro" id="IPR058031">
    <property type="entry name" value="AAA_lid_NorR"/>
</dbReference>
<evidence type="ECO:0000256" key="5">
    <source>
        <dbReference type="ARBA" id="ARBA00023015"/>
    </source>
</evidence>
<dbReference type="InterPro" id="IPR001789">
    <property type="entry name" value="Sig_transdc_resp-reg_receiver"/>
</dbReference>
<feature type="domain" description="Response regulatory" evidence="12">
    <location>
        <begin position="5"/>
        <end position="119"/>
    </location>
</feature>
<dbReference type="InterPro" id="IPR009057">
    <property type="entry name" value="Homeodomain-like_sf"/>
</dbReference>
<evidence type="ECO:0000256" key="3">
    <source>
        <dbReference type="ARBA" id="ARBA00022840"/>
    </source>
</evidence>
<keyword evidence="2" id="KW-0547">Nucleotide-binding</keyword>
<feature type="domain" description="Sigma-54 factor interaction" evidence="11">
    <location>
        <begin position="144"/>
        <end position="373"/>
    </location>
</feature>
<dbReference type="SUPFAM" id="SSF46689">
    <property type="entry name" value="Homeodomain-like"/>
    <property type="match status" value="1"/>
</dbReference>
<dbReference type="Gene3D" id="3.40.50.2300">
    <property type="match status" value="1"/>
</dbReference>
<dbReference type="SMART" id="SM00382">
    <property type="entry name" value="AAA"/>
    <property type="match status" value="1"/>
</dbReference>
<dbReference type="GO" id="GO:0000160">
    <property type="term" value="P:phosphorelay signal transduction system"/>
    <property type="evidence" value="ECO:0007669"/>
    <property type="project" value="UniProtKB-KW"/>
</dbReference>
<dbReference type="PANTHER" id="PTHR32071">
    <property type="entry name" value="TRANSCRIPTIONAL REGULATORY PROTEIN"/>
    <property type="match status" value="1"/>
</dbReference>